<dbReference type="Gene3D" id="3.10.180.10">
    <property type="entry name" value="2,3-Dihydroxybiphenyl 1,2-Dioxygenase, domain 1"/>
    <property type="match status" value="1"/>
</dbReference>
<evidence type="ECO:0000313" key="2">
    <source>
        <dbReference type="EMBL" id="CAA9448248.1"/>
    </source>
</evidence>
<name>A0A6J4QPR1_9ACTN</name>
<organism evidence="2">
    <name type="scientific">uncultured Rubrobacteraceae bacterium</name>
    <dbReference type="NCBI Taxonomy" id="349277"/>
    <lineage>
        <taxon>Bacteria</taxon>
        <taxon>Bacillati</taxon>
        <taxon>Actinomycetota</taxon>
        <taxon>Rubrobacteria</taxon>
        <taxon>Rubrobacterales</taxon>
        <taxon>Rubrobacteraceae</taxon>
        <taxon>environmental samples</taxon>
    </lineage>
</organism>
<dbReference type="PANTHER" id="PTHR39175:SF1">
    <property type="entry name" value="FAMILY PROTEIN, PUTATIVE (AFU_ORTHOLOGUE AFUA_3G15060)-RELATED"/>
    <property type="match status" value="1"/>
</dbReference>
<reference evidence="2" key="1">
    <citation type="submission" date="2020-02" db="EMBL/GenBank/DDBJ databases">
        <authorList>
            <person name="Meier V. D."/>
        </authorList>
    </citation>
    <scope>NUCLEOTIDE SEQUENCE</scope>
    <source>
        <strain evidence="2">AVDCRST_MAG02</strain>
    </source>
</reference>
<dbReference type="InterPro" id="IPR029068">
    <property type="entry name" value="Glyas_Bleomycin-R_OHBP_Dase"/>
</dbReference>
<protein>
    <recommendedName>
        <fullName evidence="1">VOC domain-containing protein</fullName>
    </recommendedName>
</protein>
<accession>A0A6J4QPR1</accession>
<feature type="domain" description="VOC" evidence="1">
    <location>
        <begin position="4"/>
        <end position="119"/>
    </location>
</feature>
<gene>
    <name evidence="2" type="ORF">AVDCRST_MAG02-621</name>
</gene>
<dbReference type="PROSITE" id="PS51819">
    <property type="entry name" value="VOC"/>
    <property type="match status" value="1"/>
</dbReference>
<dbReference type="EMBL" id="CADCVH010000020">
    <property type="protein sequence ID" value="CAA9448248.1"/>
    <property type="molecule type" value="Genomic_DNA"/>
</dbReference>
<dbReference type="SUPFAM" id="SSF54593">
    <property type="entry name" value="Glyoxalase/Bleomycin resistance protein/Dihydroxybiphenyl dioxygenase"/>
    <property type="match status" value="1"/>
</dbReference>
<dbReference type="InterPro" id="IPR037523">
    <property type="entry name" value="VOC_core"/>
</dbReference>
<evidence type="ECO:0000259" key="1">
    <source>
        <dbReference type="PROSITE" id="PS51819"/>
    </source>
</evidence>
<dbReference type="AlphaFoldDB" id="A0A6J4QPR1"/>
<proteinExistence type="predicted"/>
<dbReference type="PANTHER" id="PTHR39175">
    <property type="entry name" value="FAMILY PROTEIN, PUTATIVE (AFU_ORTHOLOGUE AFUA_3G15060)-RELATED"/>
    <property type="match status" value="1"/>
</dbReference>
<sequence length="126" mass="13605">MIEALDHAQVAPPAGGEDAARGFYSGLLGLEELEKPTPLAGRGGAWFALPDGRQLHLGVDEPFGASKKAHPAFVVSSLDGLAGSMEAAGFTVGWDEELAPRRRFYGEDPFGNRPEFMERRFLGSRF</sequence>